<organism evidence="2 3">
    <name type="scientific">Clostridium acetobutylicum (strain ATCC 824 / DSM 792 / JCM 1419 / IAM 19013 / LMG 5710 / NBRC 13948 / NRRL B-527 / VKM B-1787 / 2291 / W)</name>
    <dbReference type="NCBI Taxonomy" id="272562"/>
    <lineage>
        <taxon>Bacteria</taxon>
        <taxon>Bacillati</taxon>
        <taxon>Bacillota</taxon>
        <taxon>Clostridia</taxon>
        <taxon>Eubacteriales</taxon>
        <taxon>Clostridiaceae</taxon>
        <taxon>Clostridium</taxon>
    </lineage>
</organism>
<evidence type="ECO:0000313" key="2">
    <source>
        <dbReference type="EMBL" id="AAK79462.1"/>
    </source>
</evidence>
<dbReference type="InterPro" id="IPR024445">
    <property type="entry name" value="Tnp_ISXO2-like"/>
</dbReference>
<dbReference type="STRING" id="272562.CA_C1494"/>
<dbReference type="SMART" id="SM01126">
    <property type="entry name" value="DDE_Tnp_IS1595"/>
    <property type="match status" value="1"/>
</dbReference>
<dbReference type="PIR" id="C97084">
    <property type="entry name" value="C97084"/>
</dbReference>
<evidence type="ECO:0000313" key="3">
    <source>
        <dbReference type="Proteomes" id="UP000000814"/>
    </source>
</evidence>
<sequence>MCKHILGKGYVDGVIEADEVFFTESFKGTKPSNMPRRSRKIGKQVKKSGISKEQVCITTAIDRQGNLIMELACKGRITSKELEKLYDGHISNESILCTDSRKSYIQFANDLSLEHKRIKRGKHKEGLYHIQHINVLHSNLRKWMNRFNGAATKYISNYIKWFKWLQIFDTHKEIIKAKNFIVQSNVAHAYIKVKDLKYREPICV</sequence>
<dbReference type="Proteomes" id="UP000000814">
    <property type="component" value="Chromosome"/>
</dbReference>
<gene>
    <name evidence="2" type="ordered locus">CA_C1494</name>
</gene>
<dbReference type="NCBIfam" id="NF033547">
    <property type="entry name" value="transpos_IS1595"/>
    <property type="match status" value="1"/>
</dbReference>
<dbReference type="EMBL" id="AE001437">
    <property type="protein sequence ID" value="AAK79462.1"/>
    <property type="molecule type" value="Genomic_DNA"/>
</dbReference>
<accession>Q97IZ2</accession>
<dbReference type="eggNOG" id="COG3677">
    <property type="taxonomic scope" value="Bacteria"/>
</dbReference>
<name>Q97IZ2_CLOAB</name>
<keyword evidence="3" id="KW-1185">Reference proteome</keyword>
<reference evidence="2 3" key="1">
    <citation type="journal article" date="2001" name="J. Bacteriol.">
        <title>Genome sequence and comparative analysis of the solvent-producing bacterium Clostridium acetobutylicum.</title>
        <authorList>
            <person name="Nolling J."/>
            <person name="Breton G."/>
            <person name="Omelchenko M.V."/>
            <person name="Makarova K.S."/>
            <person name="Zeng Q."/>
            <person name="Gibson R."/>
            <person name="Lee H.M."/>
            <person name="Dubois J."/>
            <person name="Qiu D."/>
            <person name="Hitti J."/>
            <person name="Wolf Y.I."/>
            <person name="Tatusov R.L."/>
            <person name="Sabathe F."/>
            <person name="Doucette-Stamm L."/>
            <person name="Soucaille P."/>
            <person name="Daly M.J."/>
            <person name="Bennett G.N."/>
            <person name="Koonin E.V."/>
            <person name="Smith D.R."/>
        </authorList>
    </citation>
    <scope>NUCLEOTIDE SEQUENCE [LARGE SCALE GENOMIC DNA]</scope>
    <source>
        <strain evidence="3">ATCC 824 / DSM 792 / JCM 1419 / LMG 5710 / VKM B-1787</strain>
    </source>
</reference>
<feature type="domain" description="ISXO2-like transposase" evidence="1">
    <location>
        <begin position="10"/>
        <end position="169"/>
    </location>
</feature>
<proteinExistence type="predicted"/>
<evidence type="ECO:0000259" key="1">
    <source>
        <dbReference type="SMART" id="SM01126"/>
    </source>
</evidence>
<dbReference type="HOGENOM" id="CLU_048546_1_1_9"/>
<dbReference type="Pfam" id="PF12762">
    <property type="entry name" value="DDE_Tnp_IS1595"/>
    <property type="match status" value="1"/>
</dbReference>
<protein>
    <recommendedName>
        <fullName evidence="1">ISXO2-like transposase domain-containing protein</fullName>
    </recommendedName>
</protein>
<dbReference type="KEGG" id="cac:CA_C1494"/>
<dbReference type="AlphaFoldDB" id="Q97IZ2"/>